<organism evidence="2 3">
    <name type="scientific">Pleurodeles waltl</name>
    <name type="common">Iberian ribbed newt</name>
    <dbReference type="NCBI Taxonomy" id="8319"/>
    <lineage>
        <taxon>Eukaryota</taxon>
        <taxon>Metazoa</taxon>
        <taxon>Chordata</taxon>
        <taxon>Craniata</taxon>
        <taxon>Vertebrata</taxon>
        <taxon>Euteleostomi</taxon>
        <taxon>Amphibia</taxon>
        <taxon>Batrachia</taxon>
        <taxon>Caudata</taxon>
        <taxon>Salamandroidea</taxon>
        <taxon>Salamandridae</taxon>
        <taxon>Pleurodelinae</taxon>
        <taxon>Pleurodeles</taxon>
    </lineage>
</organism>
<feature type="region of interest" description="Disordered" evidence="1">
    <location>
        <begin position="1"/>
        <end position="26"/>
    </location>
</feature>
<name>A0AAV7NF87_PLEWA</name>
<dbReference type="Proteomes" id="UP001066276">
    <property type="component" value="Chromosome 8"/>
</dbReference>
<evidence type="ECO:0000313" key="3">
    <source>
        <dbReference type="Proteomes" id="UP001066276"/>
    </source>
</evidence>
<comment type="caution">
    <text evidence="2">The sequence shown here is derived from an EMBL/GenBank/DDBJ whole genome shotgun (WGS) entry which is preliminary data.</text>
</comment>
<evidence type="ECO:0000256" key="1">
    <source>
        <dbReference type="SAM" id="MobiDB-lite"/>
    </source>
</evidence>
<keyword evidence="3" id="KW-1185">Reference proteome</keyword>
<sequence length="123" mass="13640">MEKPRSVKEGPSKTKVETNGEGRTQQTEKCMALASHTVTILEAIRDTKTSLETQIAAVVSGVGLLRDYHKPLSDRVKETEDQLVTTLSHLKELSAKCTVMEREVKLLAQRLEGVGGRSRCYNI</sequence>
<proteinExistence type="predicted"/>
<gene>
    <name evidence="2" type="ORF">NDU88_001462</name>
</gene>
<dbReference type="AlphaFoldDB" id="A0AAV7NF87"/>
<evidence type="ECO:0000313" key="2">
    <source>
        <dbReference type="EMBL" id="KAJ1113207.1"/>
    </source>
</evidence>
<dbReference type="EMBL" id="JANPWB010000012">
    <property type="protein sequence ID" value="KAJ1113207.1"/>
    <property type="molecule type" value="Genomic_DNA"/>
</dbReference>
<feature type="compositionally biased region" description="Basic and acidic residues" evidence="1">
    <location>
        <begin position="1"/>
        <end position="20"/>
    </location>
</feature>
<accession>A0AAV7NF87</accession>
<reference evidence="2" key="1">
    <citation type="journal article" date="2022" name="bioRxiv">
        <title>Sequencing and chromosome-scale assembly of the giantPleurodeles waltlgenome.</title>
        <authorList>
            <person name="Brown T."/>
            <person name="Elewa A."/>
            <person name="Iarovenko S."/>
            <person name="Subramanian E."/>
            <person name="Araus A.J."/>
            <person name="Petzold A."/>
            <person name="Susuki M."/>
            <person name="Suzuki K.-i.T."/>
            <person name="Hayashi T."/>
            <person name="Toyoda A."/>
            <person name="Oliveira C."/>
            <person name="Osipova E."/>
            <person name="Leigh N.D."/>
            <person name="Simon A."/>
            <person name="Yun M.H."/>
        </authorList>
    </citation>
    <scope>NUCLEOTIDE SEQUENCE</scope>
    <source>
        <strain evidence="2">20211129_DDA</strain>
        <tissue evidence="2">Liver</tissue>
    </source>
</reference>
<protein>
    <submittedName>
        <fullName evidence="2">Uncharacterized protein</fullName>
    </submittedName>
</protein>